<dbReference type="InterPro" id="IPR025997">
    <property type="entry name" value="SBP_2_dom"/>
</dbReference>
<organism evidence="6 7">
    <name type="scientific">Pseudomonas anguilliseptica</name>
    <dbReference type="NCBI Taxonomy" id="53406"/>
    <lineage>
        <taxon>Bacteria</taxon>
        <taxon>Pseudomonadati</taxon>
        <taxon>Pseudomonadota</taxon>
        <taxon>Gammaproteobacteria</taxon>
        <taxon>Pseudomonadales</taxon>
        <taxon>Pseudomonadaceae</taxon>
        <taxon>Pseudomonas</taxon>
    </lineage>
</organism>
<dbReference type="Proteomes" id="UP000242849">
    <property type="component" value="Unassembled WGS sequence"/>
</dbReference>
<feature type="signal peptide" evidence="4">
    <location>
        <begin position="1"/>
        <end position="25"/>
    </location>
</feature>
<evidence type="ECO:0000313" key="7">
    <source>
        <dbReference type="Proteomes" id="UP000242849"/>
    </source>
</evidence>
<evidence type="ECO:0000256" key="4">
    <source>
        <dbReference type="SAM" id="SignalP"/>
    </source>
</evidence>
<dbReference type="GO" id="GO:0030246">
    <property type="term" value="F:carbohydrate binding"/>
    <property type="evidence" value="ECO:0007669"/>
    <property type="project" value="UniProtKB-ARBA"/>
</dbReference>
<reference evidence="7" key="1">
    <citation type="submission" date="2016-10" db="EMBL/GenBank/DDBJ databases">
        <authorList>
            <person name="Varghese N."/>
            <person name="Submissions S."/>
        </authorList>
    </citation>
    <scope>NUCLEOTIDE SEQUENCE [LARGE SCALE GENOMIC DNA]</scope>
    <source>
        <strain evidence="7">DSM 12111</strain>
    </source>
</reference>
<dbReference type="AlphaFoldDB" id="A0A1H4RRL0"/>
<dbReference type="STRING" id="53406.SAMN05421553_0706"/>
<dbReference type="InterPro" id="IPR028082">
    <property type="entry name" value="Peripla_BP_I"/>
</dbReference>
<feature type="chain" id="PRO_5017416729" evidence="4">
    <location>
        <begin position="26"/>
        <end position="313"/>
    </location>
</feature>
<dbReference type="SUPFAM" id="SSF53822">
    <property type="entry name" value="Periplasmic binding protein-like I"/>
    <property type="match status" value="1"/>
</dbReference>
<evidence type="ECO:0000313" key="6">
    <source>
        <dbReference type="EMBL" id="SEC34448.1"/>
    </source>
</evidence>
<name>A0A1H4RRL0_PSEAG</name>
<dbReference type="EMBL" id="FNSC01000001">
    <property type="protein sequence ID" value="SEC34448.1"/>
    <property type="molecule type" value="Genomic_DNA"/>
</dbReference>
<proteinExistence type="inferred from homology"/>
<accession>A0A1H4RRL0</accession>
<keyword evidence="3 4" id="KW-0732">Signal</keyword>
<dbReference type="PANTHER" id="PTHR46847:SF1">
    <property type="entry name" value="D-ALLOSE-BINDING PERIPLASMIC PROTEIN-RELATED"/>
    <property type="match status" value="1"/>
</dbReference>
<dbReference type="PANTHER" id="PTHR46847">
    <property type="entry name" value="D-ALLOSE-BINDING PERIPLASMIC PROTEIN-RELATED"/>
    <property type="match status" value="1"/>
</dbReference>
<dbReference type="GO" id="GO:0030313">
    <property type="term" value="C:cell envelope"/>
    <property type="evidence" value="ECO:0007669"/>
    <property type="project" value="UniProtKB-SubCell"/>
</dbReference>
<evidence type="ECO:0000256" key="1">
    <source>
        <dbReference type="ARBA" id="ARBA00004196"/>
    </source>
</evidence>
<keyword evidence="7" id="KW-1185">Reference proteome</keyword>
<gene>
    <name evidence="6" type="ORF">SAMN05421553_0706</name>
</gene>
<protein>
    <submittedName>
        <fullName evidence="6">Monosaccharide ABC transporter substrate-binding protein, CUT2 family</fullName>
    </submittedName>
</protein>
<dbReference type="Pfam" id="PF13407">
    <property type="entry name" value="Peripla_BP_4"/>
    <property type="match status" value="1"/>
</dbReference>
<dbReference type="GO" id="GO:0055085">
    <property type="term" value="P:transmembrane transport"/>
    <property type="evidence" value="ECO:0007669"/>
    <property type="project" value="UniProtKB-ARBA"/>
</dbReference>
<evidence type="ECO:0000256" key="3">
    <source>
        <dbReference type="ARBA" id="ARBA00022729"/>
    </source>
</evidence>
<feature type="domain" description="Periplasmic binding protein" evidence="5">
    <location>
        <begin position="33"/>
        <end position="278"/>
    </location>
</feature>
<sequence length="313" mass="33378">MYCRCQANYVLLFVVLTSWTTQALAKDCIGVVAAGATPFWVQVEAGARQAGQALDLDVHFRGPSREGRVETQLQMINWVLEYGCKALVIAPSGPEIAPRVQQLAGSGINTVYFDRDLPGSAVRGVVSTDNFLAGVQAGQALAVALGGQGKVALLRLKAGVLSTSERERGFRQGAEQGGLSILVDTFIGDDSQAAVDALREQLPQLAGVFTPNSTSSRAALAALRRLGKAGELVHIGFDGDPLLIEALSKGEIHSLMIQQAHAIGYQSVQLAAQSLRGELAPQPVNIALQVQQVNRENLAQWQRAREFELSGNP</sequence>
<comment type="similarity">
    <text evidence="2">Belongs to the bacterial solute-binding protein 2 family.</text>
</comment>
<dbReference type="Gene3D" id="3.40.50.2300">
    <property type="match status" value="2"/>
</dbReference>
<comment type="subcellular location">
    <subcellularLocation>
        <location evidence="1">Cell envelope</location>
    </subcellularLocation>
</comment>
<evidence type="ECO:0000256" key="2">
    <source>
        <dbReference type="ARBA" id="ARBA00007639"/>
    </source>
</evidence>
<evidence type="ECO:0000259" key="5">
    <source>
        <dbReference type="Pfam" id="PF13407"/>
    </source>
</evidence>